<dbReference type="PANTHER" id="PTHR33936:SF25">
    <property type="entry name" value="C2H2-TYPE DOMAIN-CONTAINING PROTEIN"/>
    <property type="match status" value="1"/>
</dbReference>
<dbReference type="Proteomes" id="UP000594260">
    <property type="component" value="Unplaced"/>
</dbReference>
<keyword evidence="6" id="KW-1185">Reference proteome</keyword>
<sequence length="1347" mass="149698">MLLMEYRNKINIVRGSAFSCYCMVIGTCQPFLSVTLGASAPPDNIATAIYQTQDNMVSTSDAAIFYEIQTPLMGTTGSIWCDLYGPFEVGGWRAVGPFILRQRDAANRWGQRKLSCVHARSKLNPCKAFVRIDKDGKFLGRRHIHNHIPERDVPPPIGHVALPAAPSFEQIMATVTPEDQVMRAFRKRKLERFSTKMPRLDPESGEIREVDITEANALEISQMAEMLEAPDGKKVWRCPVPGCARTMARRVPYMEKHVRHAHVQGVLAGAICPSRVREKLCPLCRLDQGSHQRLLTHIVEDHDTRLECTEHEFSSVSHYEEWKERAMREAKCFLRLASHKSKLPAGTFVCCKAGRTRRPEVAVNRSRLLGFECPASMIVDLNDTGHVFVKFWRTHIGHAPHVLDVRCTAATHLFIRQCLDQNWTYGQVAAEACKDYFGGEIQRDQLLNYQDLRNAKKRLKLPAWLPNSEPKGLIGTMGRVQFRRLTLVKTIRAILEHGTNNETRVVTDAHEPYNGTWQELPGPRYIFSNLEGRTIAVVFPRRSAHTYCEYRCTHCEVCVHRYGCTCEQFLSELRMCRHIHAVAQRLGAPKEDPGLIEEGPSDNLGYDEALWVLARLNYEEKLKEIILLVDQLAHLIKGRHHVELDRLEDHIRSAIEVLRSSEPVRESVEDEARTVLANVSEQLNRVEQERKDEKRVVQEETDALNTAKTASKMNGGLETEVYQAARPATVADITLKDECDKNSSHIRQSRKASSQAMATILSLRDQPRYVMRRSFYTHLPKRGRARKYLLAGGSRLSTGGLIRHVTYRRTPLVSSVQRQVGPTVRAEVVSANFNPKVRDEIDITASVKLGPTVTASVVGVSGSKAAQNGSARHSRDKNECDGLGKDIVETDMVLSPKAEIKTEVTETEELNHDPHSNVKVKIKVITSEDDNALAAPPNKISRFDSNVHSDVQKITAPTTNTYMIGAPVGKTVEKNPPEPLSRAPFTGKVSAASNNEKRFEEKQHSKTAVWPLDGQKRSEVRIAHRTRSSTMTVPKNSFAITAAPTLKKKTISWSIATPKPSTPSISSEPYIHQTAKTEKNVQWNVANARNIWPGTSSASTPTSVASESCSGFALASACASEKIYIPASTSSMRQRSKILIQPSTESVTSSASSMSLSASTATKKIFIPASSVIGGGARPLKLHVPRSALKNATALYIETPTENREGVVFNADDCRPKMVRKVIKIIRRSGDASNNQKAAKTETALTAAPNELNVVLRRKSLQNTAFKQQQVLSTPGGSRCLDKEEECSIDCSLSPTTSLEVDAAAKVSSASKGASESHTAKADYEGTLNDSELNIGQVMRTMFEQDQ</sequence>
<feature type="region of interest" description="Disordered" evidence="3">
    <location>
        <begin position="1308"/>
        <end position="1328"/>
    </location>
</feature>
<protein>
    <recommendedName>
        <fullName evidence="4">SWIM-type domain-containing protein</fullName>
    </recommendedName>
</protein>
<evidence type="ECO:0000313" key="5">
    <source>
        <dbReference type="EnsemblMetazoa" id="XP_022658970"/>
    </source>
</evidence>
<organism evidence="5 6">
    <name type="scientific">Varroa destructor</name>
    <name type="common">Honeybee mite</name>
    <dbReference type="NCBI Taxonomy" id="109461"/>
    <lineage>
        <taxon>Eukaryota</taxon>
        <taxon>Metazoa</taxon>
        <taxon>Ecdysozoa</taxon>
        <taxon>Arthropoda</taxon>
        <taxon>Chelicerata</taxon>
        <taxon>Arachnida</taxon>
        <taxon>Acari</taxon>
        <taxon>Parasitiformes</taxon>
        <taxon>Mesostigmata</taxon>
        <taxon>Gamasina</taxon>
        <taxon>Dermanyssoidea</taxon>
        <taxon>Varroidae</taxon>
        <taxon>Varroa</taxon>
    </lineage>
</organism>
<dbReference type="KEGG" id="vde:111249408"/>
<evidence type="ECO:0000256" key="2">
    <source>
        <dbReference type="SAM" id="Coils"/>
    </source>
</evidence>
<dbReference type="OrthoDB" id="6773606at2759"/>
<dbReference type="GO" id="GO:0008270">
    <property type="term" value="F:zinc ion binding"/>
    <property type="evidence" value="ECO:0007669"/>
    <property type="project" value="UniProtKB-KW"/>
</dbReference>
<keyword evidence="2" id="KW-0175">Coiled coil</keyword>
<dbReference type="RefSeq" id="XP_022658970.1">
    <property type="nucleotide sequence ID" value="XM_022803235.1"/>
</dbReference>
<keyword evidence="1" id="KW-0863">Zinc-finger</keyword>
<dbReference type="PANTHER" id="PTHR33936">
    <property type="entry name" value="PROTEIN CBG17840"/>
    <property type="match status" value="1"/>
</dbReference>
<keyword evidence="1" id="KW-0862">Zinc</keyword>
<dbReference type="EnsemblMetazoa" id="XM_022803235">
    <property type="protein sequence ID" value="XP_022658970"/>
    <property type="gene ID" value="LOC111249408"/>
</dbReference>
<evidence type="ECO:0000259" key="4">
    <source>
        <dbReference type="PROSITE" id="PS50966"/>
    </source>
</evidence>
<feature type="coiled-coil region" evidence="2">
    <location>
        <begin position="669"/>
        <end position="703"/>
    </location>
</feature>
<proteinExistence type="predicted"/>
<feature type="compositionally biased region" description="Low complexity" evidence="3">
    <location>
        <begin position="1308"/>
        <end position="1317"/>
    </location>
</feature>
<dbReference type="InterPro" id="IPR007527">
    <property type="entry name" value="Znf_SWIM"/>
</dbReference>
<dbReference type="InterPro" id="IPR052797">
    <property type="entry name" value="RegFact_GeneExpr_CellDeath"/>
</dbReference>
<name>A0A7M7JYD0_VARDE</name>
<dbReference type="InParanoid" id="A0A7M7JYD0"/>
<evidence type="ECO:0000313" key="6">
    <source>
        <dbReference type="Proteomes" id="UP000594260"/>
    </source>
</evidence>
<accession>A0A7M7JYD0</accession>
<evidence type="ECO:0000256" key="3">
    <source>
        <dbReference type="SAM" id="MobiDB-lite"/>
    </source>
</evidence>
<reference evidence="5" key="1">
    <citation type="submission" date="2021-01" db="UniProtKB">
        <authorList>
            <consortium name="EnsemblMetazoa"/>
        </authorList>
    </citation>
    <scope>IDENTIFICATION</scope>
</reference>
<evidence type="ECO:0000256" key="1">
    <source>
        <dbReference type="PROSITE-ProRule" id="PRU00325"/>
    </source>
</evidence>
<keyword evidence="1" id="KW-0479">Metal-binding</keyword>
<feature type="domain" description="SWIM-type" evidence="4">
    <location>
        <begin position="555"/>
        <end position="587"/>
    </location>
</feature>
<dbReference type="PROSITE" id="PS50966">
    <property type="entry name" value="ZF_SWIM"/>
    <property type="match status" value="1"/>
</dbReference>
<dbReference type="GeneID" id="111249408"/>